<protein>
    <submittedName>
        <fullName evidence="1">Uncharacterized protein</fullName>
    </submittedName>
</protein>
<proteinExistence type="predicted"/>
<organism evidence="1 2">
    <name type="scientific">Rangifer tarandus platyrhynchus</name>
    <name type="common">Svalbard reindeer</name>
    <dbReference type="NCBI Taxonomy" id="3082113"/>
    <lineage>
        <taxon>Eukaryota</taxon>
        <taxon>Metazoa</taxon>
        <taxon>Chordata</taxon>
        <taxon>Craniata</taxon>
        <taxon>Vertebrata</taxon>
        <taxon>Euteleostomi</taxon>
        <taxon>Mammalia</taxon>
        <taxon>Eutheria</taxon>
        <taxon>Laurasiatheria</taxon>
        <taxon>Artiodactyla</taxon>
        <taxon>Ruminantia</taxon>
        <taxon>Pecora</taxon>
        <taxon>Cervidae</taxon>
        <taxon>Odocoileinae</taxon>
        <taxon>Rangifer</taxon>
    </lineage>
</organism>
<name>A0ACB0FAQ7_RANTA</name>
<accession>A0ACB0FAQ7</accession>
<dbReference type="EMBL" id="OX596089">
    <property type="protein sequence ID" value="CAI9710132.1"/>
    <property type="molecule type" value="Genomic_DNA"/>
</dbReference>
<evidence type="ECO:0000313" key="1">
    <source>
        <dbReference type="EMBL" id="CAI9710132.1"/>
    </source>
</evidence>
<evidence type="ECO:0000313" key="2">
    <source>
        <dbReference type="Proteomes" id="UP001162501"/>
    </source>
</evidence>
<reference evidence="1" key="1">
    <citation type="submission" date="2023-05" db="EMBL/GenBank/DDBJ databases">
        <authorList>
            <consortium name="ELIXIR-Norway"/>
        </authorList>
    </citation>
    <scope>NUCLEOTIDE SEQUENCE</scope>
</reference>
<gene>
    <name evidence="1" type="ORF">MRATA1EN3_LOCUS21345</name>
</gene>
<sequence>MGRGAGERPKHLKASGSGKNGGLCRVGGGKVGGGGGGYHSWNQGPLAPLLPEERPGCPSRAKSIRTPWRGAAHGFPFRCGTQEETQSPNPGGAPGGNAPAPPCERRRLHRGAAGPGRGGRGGRGGGKGRGGRASAPHGARSLPARLGGLTPRGHTVALPPRPPDAPGAPGRPARRTRPGPRGGPPVPAAGWDPPARRRQGSEAGGGSFHPRHARTHTRHVHLPSGRSPCGAPAQSTFQAKAPSFTNREPETQRGGDPDSFRPQASHSAPEKKEDAARDPQAIYARPLGQKYIGTLLYPEAKHTGVFNAYVLNDGLNVGDLSLTLEVTQDGLGGLNHYLGQLGVTSCGWRDRSPRPVASDLRREEAGSALKSRRVCPEGCDGWWWRDSGPSEARDRWALAEQLQCGPCRRKLQDEDQEELSPAQALPPRSLLRPHQQALVPSRPPPVQLRAALGSCVH</sequence>
<dbReference type="Proteomes" id="UP001162501">
    <property type="component" value="Chromosome 5"/>
</dbReference>